<name>A0A4Q9MCM4_9APHY</name>
<dbReference type="AlphaFoldDB" id="A0A4Q9MCM4"/>
<dbReference type="EMBL" id="ML143483">
    <property type="protein sequence ID" value="TBU24287.1"/>
    <property type="molecule type" value="Genomic_DNA"/>
</dbReference>
<sequence>METQAKFVQSLIDGDGVHRSCTTDKSLFGYCGSRTIPSEWYTGCGQHGFSSFPWPLAINTCHRKWLPLQRRQRHALLDGGWGPMCLLN</sequence>
<evidence type="ECO:0000313" key="1">
    <source>
        <dbReference type="EMBL" id="TBU24287.1"/>
    </source>
</evidence>
<gene>
    <name evidence="1" type="ORF">BD311DRAFT_766825</name>
</gene>
<reference evidence="1" key="1">
    <citation type="submission" date="2019-01" db="EMBL/GenBank/DDBJ databases">
        <title>Draft genome sequences of three monokaryotic isolates of the white-rot basidiomycete fungus Dichomitus squalens.</title>
        <authorList>
            <consortium name="DOE Joint Genome Institute"/>
            <person name="Lopez S.C."/>
            <person name="Andreopoulos B."/>
            <person name="Pangilinan J."/>
            <person name="Lipzen A."/>
            <person name="Riley R."/>
            <person name="Ahrendt S."/>
            <person name="Ng V."/>
            <person name="Barry K."/>
            <person name="Daum C."/>
            <person name="Grigoriev I.V."/>
            <person name="Hilden K.S."/>
            <person name="Makela M.R."/>
            <person name="de Vries R.P."/>
        </authorList>
    </citation>
    <scope>NUCLEOTIDE SEQUENCE [LARGE SCALE GENOMIC DNA]</scope>
    <source>
        <strain evidence="1">OM18370.1</strain>
    </source>
</reference>
<organism evidence="1">
    <name type="scientific">Dichomitus squalens</name>
    <dbReference type="NCBI Taxonomy" id="114155"/>
    <lineage>
        <taxon>Eukaryota</taxon>
        <taxon>Fungi</taxon>
        <taxon>Dikarya</taxon>
        <taxon>Basidiomycota</taxon>
        <taxon>Agaricomycotina</taxon>
        <taxon>Agaricomycetes</taxon>
        <taxon>Polyporales</taxon>
        <taxon>Polyporaceae</taxon>
        <taxon>Dichomitus</taxon>
    </lineage>
</organism>
<dbReference type="Proteomes" id="UP000292957">
    <property type="component" value="Unassembled WGS sequence"/>
</dbReference>
<protein>
    <submittedName>
        <fullName evidence="1">Uncharacterized protein</fullName>
    </submittedName>
</protein>
<proteinExistence type="predicted"/>
<accession>A0A4Q9MCM4</accession>